<dbReference type="FunFam" id="3.30.160.60:FF:001498">
    <property type="entry name" value="Zinc finger protein 404"/>
    <property type="match status" value="1"/>
</dbReference>
<dbReference type="InParanoid" id="A0A6J0U1I5"/>
<dbReference type="KEGG" id="pvt:110081850"/>
<dbReference type="Gene3D" id="3.30.160.60">
    <property type="entry name" value="Classic Zinc Finger"/>
    <property type="match status" value="3"/>
</dbReference>
<feature type="domain" description="C2H2-type" evidence="11">
    <location>
        <begin position="397"/>
        <end position="424"/>
    </location>
</feature>
<keyword evidence="6" id="KW-0862">Zinc</keyword>
<dbReference type="RefSeq" id="XP_072832897.1">
    <property type="nucleotide sequence ID" value="XM_072976796.1"/>
</dbReference>
<keyword evidence="5 9" id="KW-0863">Zinc-finger</keyword>
<dbReference type="PANTHER" id="PTHR45935:SF15">
    <property type="entry name" value="SCAN BOX DOMAIN-CONTAINING PROTEIN"/>
    <property type="match status" value="1"/>
</dbReference>
<dbReference type="PANTHER" id="PTHR45935">
    <property type="entry name" value="PROTEIN ZBED8-RELATED"/>
    <property type="match status" value="1"/>
</dbReference>
<evidence type="ECO:0000256" key="7">
    <source>
        <dbReference type="ARBA" id="ARBA00023125"/>
    </source>
</evidence>
<feature type="compositionally biased region" description="Basic and acidic residues" evidence="10">
    <location>
        <begin position="326"/>
        <end position="342"/>
    </location>
</feature>
<feature type="domain" description="C2H2-type" evidence="11">
    <location>
        <begin position="453"/>
        <end position="480"/>
    </location>
</feature>
<dbReference type="Gene3D" id="1.10.4020.10">
    <property type="entry name" value="DNA breaking-rejoining enzymes"/>
    <property type="match status" value="1"/>
</dbReference>
<evidence type="ECO:0000259" key="12">
    <source>
        <dbReference type="PROSITE" id="PS50804"/>
    </source>
</evidence>
<dbReference type="AlphaFoldDB" id="A0A6J0U1I5"/>
<reference evidence="14" key="1">
    <citation type="submission" date="2025-04" db="UniProtKB">
        <authorList>
            <consortium name="RefSeq"/>
        </authorList>
    </citation>
    <scope>IDENTIFICATION</scope>
</reference>
<evidence type="ECO:0000256" key="5">
    <source>
        <dbReference type="ARBA" id="ARBA00022771"/>
    </source>
</evidence>
<accession>A0A6J0U1I5</accession>
<dbReference type="Pfam" id="PF00096">
    <property type="entry name" value="zf-C2H2"/>
    <property type="match status" value="3"/>
</dbReference>
<dbReference type="RefSeq" id="XP_020654581.1">
    <property type="nucleotide sequence ID" value="XM_020798922.1"/>
</dbReference>
<dbReference type="GO" id="GO:0005634">
    <property type="term" value="C:nucleus"/>
    <property type="evidence" value="ECO:0007669"/>
    <property type="project" value="UniProtKB-SubCell"/>
</dbReference>
<dbReference type="FunFam" id="3.30.160.60:FF:000663">
    <property type="entry name" value="Zinc finger protein 45"/>
    <property type="match status" value="1"/>
</dbReference>
<comment type="subcellular location">
    <subcellularLocation>
        <location evidence="1">Nucleus</location>
    </subcellularLocation>
</comment>
<feature type="compositionally biased region" description="Polar residues" evidence="10">
    <location>
        <begin position="314"/>
        <end position="325"/>
    </location>
</feature>
<dbReference type="SMART" id="SM00431">
    <property type="entry name" value="SCAN"/>
    <property type="match status" value="1"/>
</dbReference>
<evidence type="ECO:0000256" key="1">
    <source>
        <dbReference type="ARBA" id="ARBA00004123"/>
    </source>
</evidence>
<protein>
    <submittedName>
        <fullName evidence="14">Zinc finger and SCAN domain-containing protein 31-like</fullName>
    </submittedName>
</protein>
<evidence type="ECO:0000256" key="10">
    <source>
        <dbReference type="SAM" id="MobiDB-lite"/>
    </source>
</evidence>
<keyword evidence="13" id="KW-1185">Reference proteome</keyword>
<keyword evidence="4" id="KW-0677">Repeat</keyword>
<dbReference type="GO" id="GO:0003677">
    <property type="term" value="F:DNA binding"/>
    <property type="evidence" value="ECO:0007669"/>
    <property type="project" value="UniProtKB-KW"/>
</dbReference>
<evidence type="ECO:0000313" key="13">
    <source>
        <dbReference type="Proteomes" id="UP001652642"/>
    </source>
</evidence>
<dbReference type="FunFam" id="3.30.160.60:FF:002343">
    <property type="entry name" value="Zinc finger protein 33A"/>
    <property type="match status" value="1"/>
</dbReference>
<evidence type="ECO:0000256" key="4">
    <source>
        <dbReference type="ARBA" id="ARBA00022737"/>
    </source>
</evidence>
<keyword evidence="8" id="KW-0539">Nucleus</keyword>
<dbReference type="InterPro" id="IPR013087">
    <property type="entry name" value="Znf_C2H2_type"/>
</dbReference>
<evidence type="ECO:0000256" key="2">
    <source>
        <dbReference type="ARBA" id="ARBA00006991"/>
    </source>
</evidence>
<evidence type="ECO:0000313" key="15">
    <source>
        <dbReference type="RefSeq" id="XP_072832897.1"/>
    </source>
</evidence>
<dbReference type="Pfam" id="PF02023">
    <property type="entry name" value="SCAN"/>
    <property type="match status" value="1"/>
</dbReference>
<dbReference type="PROSITE" id="PS50804">
    <property type="entry name" value="SCAN_BOX"/>
    <property type="match status" value="1"/>
</dbReference>
<evidence type="ECO:0000256" key="6">
    <source>
        <dbReference type="ARBA" id="ARBA00022833"/>
    </source>
</evidence>
<dbReference type="PROSITE" id="PS50157">
    <property type="entry name" value="ZINC_FINGER_C2H2_2"/>
    <property type="match status" value="3"/>
</dbReference>
<feature type="domain" description="SCAN box" evidence="12">
    <location>
        <begin position="185"/>
        <end position="267"/>
    </location>
</feature>
<dbReference type="InterPro" id="IPR038269">
    <property type="entry name" value="SCAN_sf"/>
</dbReference>
<keyword evidence="7" id="KW-0238">DNA-binding</keyword>
<proteinExistence type="inferred from homology"/>
<sequence>MAADLFTNKMAASPGEMVEPGLPVQSRVKLEAQHQGDSSTRGEDGKCPNIIQSGMTEALAKGGSVPKVKQELLEEPPPPPQIWDCQWPRVLEVVPTPMNTPVWDSLQLPPLTQGANTETYLATFEQMANASQWPRQEWVTRLMPVLSGQAQQACFSLDAKDKGDYGKVKVAIVRLDSYIATETHRQGFRHFCYQDAEGPRGTHQQLQELCRRWLRPESQTKEQILDLLILEQFLFILPQEMQDWIRERGPETCDRAVALAEEFLEQQEAEKWAQQITLPIEMVIVNSPVVDQTVSEGIQRHQHKEVKQAHQEDNSLQESNFSSRNGAKDVHEGEAEEQRRLSEGGGLGEALLPRGDLKRSQTSECRVGRPQKGCLSMRMIQDRGLSNILTDLEAKRHLCKECGRRFRKKWDLIRHERIHTGEKPYQCPECGNSFNRNTTLTKHLLIHSGEKPHQCAYCGKKFTRRSHVINHQRRHSCQGRS</sequence>
<dbReference type="OrthoDB" id="6077919at2759"/>
<dbReference type="SMART" id="SM00355">
    <property type="entry name" value="ZnF_C2H2"/>
    <property type="match status" value="3"/>
</dbReference>
<dbReference type="CDD" id="cd07936">
    <property type="entry name" value="SCAN"/>
    <property type="match status" value="1"/>
</dbReference>
<dbReference type="InterPro" id="IPR050916">
    <property type="entry name" value="SCAN-C2H2_zinc_finger"/>
</dbReference>
<evidence type="ECO:0000256" key="8">
    <source>
        <dbReference type="ARBA" id="ARBA00023242"/>
    </source>
</evidence>
<dbReference type="InterPro" id="IPR036236">
    <property type="entry name" value="Znf_C2H2_sf"/>
</dbReference>
<dbReference type="PROSITE" id="PS00028">
    <property type="entry name" value="ZINC_FINGER_C2H2_1"/>
    <property type="match status" value="3"/>
</dbReference>
<comment type="similarity">
    <text evidence="2">Belongs to the krueppel C2H2-type zinc-finger protein family.</text>
</comment>
<organism evidence="13 14">
    <name type="scientific">Pogona vitticeps</name>
    <name type="common">central bearded dragon</name>
    <dbReference type="NCBI Taxonomy" id="103695"/>
    <lineage>
        <taxon>Eukaryota</taxon>
        <taxon>Metazoa</taxon>
        <taxon>Chordata</taxon>
        <taxon>Craniata</taxon>
        <taxon>Vertebrata</taxon>
        <taxon>Euteleostomi</taxon>
        <taxon>Lepidosauria</taxon>
        <taxon>Squamata</taxon>
        <taxon>Bifurcata</taxon>
        <taxon>Unidentata</taxon>
        <taxon>Episquamata</taxon>
        <taxon>Toxicofera</taxon>
        <taxon>Iguania</taxon>
        <taxon>Acrodonta</taxon>
        <taxon>Agamidae</taxon>
        <taxon>Amphibolurinae</taxon>
        <taxon>Pogona</taxon>
    </lineage>
</organism>
<feature type="domain" description="C2H2-type" evidence="11">
    <location>
        <begin position="425"/>
        <end position="452"/>
    </location>
</feature>
<feature type="compositionally biased region" description="Basic and acidic residues" evidence="10">
    <location>
        <begin position="28"/>
        <end position="46"/>
    </location>
</feature>
<dbReference type="FunFam" id="1.10.4020.10:FF:000001">
    <property type="entry name" value="zinc finger protein 263 isoform X1"/>
    <property type="match status" value="1"/>
</dbReference>
<feature type="region of interest" description="Disordered" evidence="10">
    <location>
        <begin position="295"/>
        <end position="363"/>
    </location>
</feature>
<dbReference type="InterPro" id="IPR003309">
    <property type="entry name" value="SCAN_dom"/>
</dbReference>
<name>A0A6J0U1I5_9SAUR</name>
<evidence type="ECO:0000256" key="3">
    <source>
        <dbReference type="ARBA" id="ARBA00022723"/>
    </source>
</evidence>
<dbReference type="GO" id="GO:0008270">
    <property type="term" value="F:zinc ion binding"/>
    <property type="evidence" value="ECO:0007669"/>
    <property type="project" value="UniProtKB-KW"/>
</dbReference>
<keyword evidence="3" id="KW-0479">Metal-binding</keyword>
<gene>
    <name evidence="14 15" type="primary">LOC110081850</name>
</gene>
<dbReference type="SUPFAM" id="SSF47353">
    <property type="entry name" value="Retrovirus capsid dimerization domain-like"/>
    <property type="match status" value="1"/>
</dbReference>
<dbReference type="SUPFAM" id="SSF57667">
    <property type="entry name" value="beta-beta-alpha zinc fingers"/>
    <property type="match status" value="2"/>
</dbReference>
<evidence type="ECO:0000259" key="11">
    <source>
        <dbReference type="PROSITE" id="PS50157"/>
    </source>
</evidence>
<dbReference type="GeneID" id="110081850"/>
<evidence type="ECO:0000313" key="14">
    <source>
        <dbReference type="RefSeq" id="XP_020654581.1"/>
    </source>
</evidence>
<dbReference type="Proteomes" id="UP001652642">
    <property type="component" value="Chromosome 6"/>
</dbReference>
<evidence type="ECO:0000256" key="9">
    <source>
        <dbReference type="PROSITE-ProRule" id="PRU00042"/>
    </source>
</evidence>
<feature type="region of interest" description="Disordered" evidence="10">
    <location>
        <begin position="1"/>
        <end position="50"/>
    </location>
</feature>